<organism evidence="1 2">
    <name type="scientific">Hymenobacter nitidus</name>
    <dbReference type="NCBI Taxonomy" id="2880929"/>
    <lineage>
        <taxon>Bacteria</taxon>
        <taxon>Pseudomonadati</taxon>
        <taxon>Bacteroidota</taxon>
        <taxon>Cytophagia</taxon>
        <taxon>Cytophagales</taxon>
        <taxon>Hymenobacteraceae</taxon>
        <taxon>Hymenobacter</taxon>
    </lineage>
</organism>
<gene>
    <name evidence="1" type="ORF">LGH70_15495</name>
</gene>
<protein>
    <recommendedName>
        <fullName evidence="3">DUF1508 domain-containing protein</fullName>
    </recommendedName>
</protein>
<reference evidence="1" key="1">
    <citation type="submission" date="2021-10" db="EMBL/GenBank/DDBJ databases">
        <authorList>
            <person name="Dean J.D."/>
            <person name="Kim M.K."/>
            <person name="Newey C.N."/>
            <person name="Stoker T.S."/>
            <person name="Thompson D.W."/>
            <person name="Grose J.H."/>
        </authorList>
    </citation>
    <scope>NUCLEOTIDE SEQUENCE</scope>
    <source>
        <strain evidence="1">BT635</strain>
    </source>
</reference>
<evidence type="ECO:0000313" key="2">
    <source>
        <dbReference type="Proteomes" id="UP001165297"/>
    </source>
</evidence>
<proteinExistence type="predicted"/>
<accession>A0ABS8AF14</accession>
<comment type="caution">
    <text evidence="1">The sequence shown here is derived from an EMBL/GenBank/DDBJ whole genome shotgun (WGS) entry which is preliminary data.</text>
</comment>
<keyword evidence="2" id="KW-1185">Reference proteome</keyword>
<dbReference type="RefSeq" id="WP_226187356.1">
    <property type="nucleotide sequence ID" value="NZ_JAJADQ010000008.1"/>
</dbReference>
<sequence length="83" mass="9541">MTLLYRNADWMYDFLLDEQTGRYYLRVVCGTSAWYEMCLLLTAAEAASFRQEVARGTDEPLTLLARQVMGSAPGGIAHREYRR</sequence>
<name>A0ABS8AF14_9BACT</name>
<dbReference type="EMBL" id="JAJADQ010000008">
    <property type="protein sequence ID" value="MCB2379005.1"/>
    <property type="molecule type" value="Genomic_DNA"/>
</dbReference>
<evidence type="ECO:0000313" key="1">
    <source>
        <dbReference type="EMBL" id="MCB2379005.1"/>
    </source>
</evidence>
<dbReference type="Proteomes" id="UP001165297">
    <property type="component" value="Unassembled WGS sequence"/>
</dbReference>
<evidence type="ECO:0008006" key="3">
    <source>
        <dbReference type="Google" id="ProtNLM"/>
    </source>
</evidence>